<keyword evidence="6" id="KW-0472">Membrane</keyword>
<gene>
    <name evidence="8" type="ORF">NCTC13102_01557</name>
</gene>
<name>A0A2X3BEP1_9HELI</name>
<evidence type="ECO:0000256" key="3">
    <source>
        <dbReference type="ARBA" id="ARBA00022448"/>
    </source>
</evidence>
<evidence type="ECO:0000256" key="2">
    <source>
        <dbReference type="ARBA" id="ARBA00007613"/>
    </source>
</evidence>
<dbReference type="SUPFAM" id="SSF56954">
    <property type="entry name" value="Outer membrane efflux proteins (OEP)"/>
    <property type="match status" value="1"/>
</dbReference>
<protein>
    <submittedName>
        <fullName evidence="8">Outer membrane efflux protein</fullName>
    </submittedName>
</protein>
<dbReference type="EMBL" id="UAWL01000006">
    <property type="protein sequence ID" value="SQB99083.1"/>
    <property type="molecule type" value="Genomic_DNA"/>
</dbReference>
<evidence type="ECO:0000256" key="4">
    <source>
        <dbReference type="ARBA" id="ARBA00022452"/>
    </source>
</evidence>
<dbReference type="Proteomes" id="UP000250166">
    <property type="component" value="Unassembled WGS sequence"/>
</dbReference>
<dbReference type="RefSeq" id="WP_023948551.1">
    <property type="nucleotide sequence ID" value="NZ_JAERIV010000002.1"/>
</dbReference>
<keyword evidence="4" id="KW-1134">Transmembrane beta strand</keyword>
<dbReference type="GO" id="GO:0009279">
    <property type="term" value="C:cell outer membrane"/>
    <property type="evidence" value="ECO:0007669"/>
    <property type="project" value="UniProtKB-SubCell"/>
</dbReference>
<evidence type="ECO:0000313" key="8">
    <source>
        <dbReference type="EMBL" id="SQB99083.1"/>
    </source>
</evidence>
<dbReference type="PANTHER" id="PTHR30026:SF5">
    <property type="entry name" value="ABC-TYPE EFFLUX SYSTEM SECRETIN COMPONENT"/>
    <property type="match status" value="1"/>
</dbReference>
<organism evidence="8 9">
    <name type="scientific">Helicobacter fennelliae</name>
    <dbReference type="NCBI Taxonomy" id="215"/>
    <lineage>
        <taxon>Bacteria</taxon>
        <taxon>Pseudomonadati</taxon>
        <taxon>Campylobacterota</taxon>
        <taxon>Epsilonproteobacteria</taxon>
        <taxon>Campylobacterales</taxon>
        <taxon>Helicobacteraceae</taxon>
        <taxon>Helicobacter</taxon>
    </lineage>
</organism>
<dbReference type="GO" id="GO:0015562">
    <property type="term" value="F:efflux transmembrane transporter activity"/>
    <property type="evidence" value="ECO:0007669"/>
    <property type="project" value="InterPro"/>
</dbReference>
<comment type="similarity">
    <text evidence="2">Belongs to the outer membrane factor (OMF) (TC 1.B.17) family.</text>
</comment>
<reference evidence="8 9" key="1">
    <citation type="submission" date="2018-06" db="EMBL/GenBank/DDBJ databases">
        <authorList>
            <consortium name="Pathogen Informatics"/>
            <person name="Doyle S."/>
        </authorList>
    </citation>
    <scope>NUCLEOTIDE SEQUENCE [LARGE SCALE GENOMIC DNA]</scope>
    <source>
        <strain evidence="8 9">NCTC13102</strain>
    </source>
</reference>
<evidence type="ECO:0000256" key="5">
    <source>
        <dbReference type="ARBA" id="ARBA00022692"/>
    </source>
</evidence>
<evidence type="ECO:0000256" key="1">
    <source>
        <dbReference type="ARBA" id="ARBA00004442"/>
    </source>
</evidence>
<dbReference type="AlphaFoldDB" id="A0A2X3BEP1"/>
<dbReference type="InterPro" id="IPR003423">
    <property type="entry name" value="OMP_efflux"/>
</dbReference>
<evidence type="ECO:0000256" key="6">
    <source>
        <dbReference type="ARBA" id="ARBA00023136"/>
    </source>
</evidence>
<keyword evidence="5" id="KW-0812">Transmembrane</keyword>
<sequence>MRYIRVLFIVLCGVLSAESSTDSMDFRDIFDSADSTKSTQPIESTESIDIKTAWHMVLDTSDALKAQELNTKRAEKLSLGSKLSFLPEINAKIAYLHLDKPIEASLTQTNIPKSSLATLPPQMLPLLSSLGAPIHLVNQNVMIGALNIIYPLYVGGARYRAIKIADIAKKDAKEAYRLKTLATFEELVGIYYAEVLAKEVAEVLAQIKDGTALHYHNALDLEKSGQIAHIEVLGAQVADDKAQSKLKESKNALDIASLALQTALSKDNITSVSALAISDKSFESEEYYVARALEAYPALRSLELKIDSAKQAKKLAIAPFLPQVVGMGSYFFTDSQKSLLTQNIPTWYVGVMANVSILTSSARIQKYQAAKITQLELESLKAQAKKDLTLLVRKTYKQAVYARDEYHSLQSSIALARENLKLQQQAFKQGLATSAQVIDAQNTLQSALIEQKTICYKAIVALAKLLALSDDIESFYEFQH</sequence>
<dbReference type="GO" id="GO:1990281">
    <property type="term" value="C:efflux pump complex"/>
    <property type="evidence" value="ECO:0007669"/>
    <property type="project" value="TreeGrafter"/>
</dbReference>
<dbReference type="Gene3D" id="1.20.1600.10">
    <property type="entry name" value="Outer membrane efflux proteins (OEP)"/>
    <property type="match status" value="1"/>
</dbReference>
<dbReference type="GO" id="GO:0015288">
    <property type="term" value="F:porin activity"/>
    <property type="evidence" value="ECO:0007669"/>
    <property type="project" value="TreeGrafter"/>
</dbReference>
<proteinExistence type="inferred from homology"/>
<dbReference type="PANTHER" id="PTHR30026">
    <property type="entry name" value="OUTER MEMBRANE PROTEIN TOLC"/>
    <property type="match status" value="1"/>
</dbReference>
<evidence type="ECO:0000313" key="9">
    <source>
        <dbReference type="Proteomes" id="UP000250166"/>
    </source>
</evidence>
<comment type="subcellular location">
    <subcellularLocation>
        <location evidence="1">Cell outer membrane</location>
    </subcellularLocation>
</comment>
<evidence type="ECO:0000256" key="7">
    <source>
        <dbReference type="ARBA" id="ARBA00023237"/>
    </source>
</evidence>
<keyword evidence="3" id="KW-0813">Transport</keyword>
<keyword evidence="7" id="KW-0998">Cell outer membrane</keyword>
<dbReference type="InterPro" id="IPR051906">
    <property type="entry name" value="TolC-like"/>
</dbReference>
<accession>A0A2X3BEP1</accession>
<dbReference type="Pfam" id="PF02321">
    <property type="entry name" value="OEP"/>
    <property type="match status" value="2"/>
</dbReference>